<dbReference type="Proteomes" id="UP000807769">
    <property type="component" value="Unassembled WGS sequence"/>
</dbReference>
<evidence type="ECO:0000313" key="2">
    <source>
        <dbReference type="EMBL" id="KAG1818450.1"/>
    </source>
</evidence>
<evidence type="ECO:0000259" key="1">
    <source>
        <dbReference type="Pfam" id="PF20415"/>
    </source>
</evidence>
<comment type="caution">
    <text evidence="2">The sequence shown here is derived from an EMBL/GenBank/DDBJ whole genome shotgun (WGS) entry which is preliminary data.</text>
</comment>
<dbReference type="InterPro" id="IPR046522">
    <property type="entry name" value="DUF6699"/>
</dbReference>
<dbReference type="EMBL" id="JABBWG010000011">
    <property type="protein sequence ID" value="KAG1818450.1"/>
    <property type="molecule type" value="Genomic_DNA"/>
</dbReference>
<sequence length="222" mass="25224">MRTRTQHNTENAWLIYDHSTRRTMPSNINGTQKARPHPFFAPLLVSLIYDLRYPPTTLRFPSSSPFAGCGYELLRVPLTPERPRQIRLISPNFPWAFDIGPTAGEEVVTCLDVLSTLHAELQRPLTDMEWGTAGDEKRASLIRACDRRLCIQLALHGSSKRTRPTVGFEKPVQREPLLLRVDWLGSSVAFMGLVKDEAVARRRFVPGGGDYPEVWVVKFQKL</sequence>
<reference evidence="2" key="1">
    <citation type="journal article" date="2020" name="New Phytol.">
        <title>Comparative genomics reveals dynamic genome evolution in host specialist ectomycorrhizal fungi.</title>
        <authorList>
            <person name="Lofgren L.A."/>
            <person name="Nguyen N.H."/>
            <person name="Vilgalys R."/>
            <person name="Ruytinx J."/>
            <person name="Liao H.L."/>
            <person name="Branco S."/>
            <person name="Kuo A."/>
            <person name="LaButti K."/>
            <person name="Lipzen A."/>
            <person name="Andreopoulos W."/>
            <person name="Pangilinan J."/>
            <person name="Riley R."/>
            <person name="Hundley H."/>
            <person name="Na H."/>
            <person name="Barry K."/>
            <person name="Grigoriev I.V."/>
            <person name="Stajich J.E."/>
            <person name="Kennedy P.G."/>
        </authorList>
    </citation>
    <scope>NUCLEOTIDE SEQUENCE</scope>
    <source>
        <strain evidence="2">MN1</strain>
    </source>
</reference>
<dbReference type="OrthoDB" id="21474at2759"/>
<feature type="domain" description="DUF6699" evidence="1">
    <location>
        <begin position="47"/>
        <end position="196"/>
    </location>
</feature>
<dbReference type="Pfam" id="PF20415">
    <property type="entry name" value="DUF6699"/>
    <property type="match status" value="1"/>
</dbReference>
<dbReference type="GeneID" id="64629324"/>
<keyword evidence="3" id="KW-1185">Reference proteome</keyword>
<proteinExistence type="predicted"/>
<protein>
    <recommendedName>
        <fullName evidence="1">DUF6699 domain-containing protein</fullName>
    </recommendedName>
</protein>
<dbReference type="AlphaFoldDB" id="A0A9P7ED92"/>
<evidence type="ECO:0000313" key="3">
    <source>
        <dbReference type="Proteomes" id="UP000807769"/>
    </source>
</evidence>
<name>A0A9P7ED92_9AGAM</name>
<organism evidence="2 3">
    <name type="scientific">Suillus subaureus</name>
    <dbReference type="NCBI Taxonomy" id="48587"/>
    <lineage>
        <taxon>Eukaryota</taxon>
        <taxon>Fungi</taxon>
        <taxon>Dikarya</taxon>
        <taxon>Basidiomycota</taxon>
        <taxon>Agaricomycotina</taxon>
        <taxon>Agaricomycetes</taxon>
        <taxon>Agaricomycetidae</taxon>
        <taxon>Boletales</taxon>
        <taxon>Suillineae</taxon>
        <taxon>Suillaceae</taxon>
        <taxon>Suillus</taxon>
    </lineage>
</organism>
<dbReference type="RefSeq" id="XP_041194322.1">
    <property type="nucleotide sequence ID" value="XM_041335307.1"/>
</dbReference>
<accession>A0A9P7ED92</accession>
<gene>
    <name evidence="2" type="ORF">BJ212DRAFT_1345604</name>
</gene>